<dbReference type="PANTHER" id="PTHR15749:SF4">
    <property type="entry name" value="FANCONI-ASSOCIATED NUCLEASE 1"/>
    <property type="match status" value="1"/>
</dbReference>
<dbReference type="PANTHER" id="PTHR15749">
    <property type="entry name" value="FANCONI-ASSOCIATED NUCLEASE 1"/>
    <property type="match status" value="1"/>
</dbReference>
<dbReference type="AlphaFoldDB" id="A0A3P6NZZ5"/>
<evidence type="ECO:0000256" key="5">
    <source>
        <dbReference type="RuleBase" id="RU365033"/>
    </source>
</evidence>
<dbReference type="GO" id="GO:0046872">
    <property type="term" value="F:metal ion binding"/>
    <property type="evidence" value="ECO:0007669"/>
    <property type="project" value="UniProtKB-KW"/>
</dbReference>
<accession>A0A3P6NZZ5</accession>
<dbReference type="GO" id="GO:0070336">
    <property type="term" value="F:flap-structured DNA binding"/>
    <property type="evidence" value="ECO:0007669"/>
    <property type="project" value="TreeGrafter"/>
</dbReference>
<evidence type="ECO:0000256" key="3">
    <source>
        <dbReference type="ARBA" id="ARBA00022801"/>
    </source>
</evidence>
<keyword evidence="4 5" id="KW-0460">Magnesium</keyword>
<comment type="function">
    <text evidence="5">Nuclease required for the repair of DNA interstrand cross-links (ICL). Acts as a 5'-3' exonuclease that anchors at a cut end of DNA and cleaves DNA successively at every third nucleotide, allowing to excise an ICL from one strand through flanking incisions.</text>
</comment>
<dbReference type="EC" id="3.1.4.1" evidence="5"/>
<comment type="similarity">
    <text evidence="5">Belongs to the FAN1 family.</text>
</comment>
<evidence type="ECO:0000259" key="6">
    <source>
        <dbReference type="Pfam" id="PF08774"/>
    </source>
</evidence>
<gene>
    <name evidence="7" type="ORF">ASIM_LOCUS6259</name>
</gene>
<protein>
    <recommendedName>
        <fullName evidence="5">Fanconi-associated nuclease</fullName>
        <ecNumber evidence="5">3.1.4.1</ecNumber>
    </recommendedName>
</protein>
<organism evidence="7 8">
    <name type="scientific">Anisakis simplex</name>
    <name type="common">Herring worm</name>
    <dbReference type="NCBI Taxonomy" id="6269"/>
    <lineage>
        <taxon>Eukaryota</taxon>
        <taxon>Metazoa</taxon>
        <taxon>Ecdysozoa</taxon>
        <taxon>Nematoda</taxon>
        <taxon>Chromadorea</taxon>
        <taxon>Rhabditida</taxon>
        <taxon>Spirurina</taxon>
        <taxon>Ascaridomorpha</taxon>
        <taxon>Ascaridoidea</taxon>
        <taxon>Anisakidae</taxon>
        <taxon>Anisakis</taxon>
        <taxon>Anisakis simplex complex</taxon>
    </lineage>
</organism>
<keyword evidence="5" id="KW-0227">DNA damage</keyword>
<sequence>MQTNPADLNFRDLYLQRKSVFDERFTLIENSSKKELVAMMKPVYDTHFGVTNSEISWEVFKEFAQIERFVMCCHPVMLAAVFRRISTDYRNCRSGFPDLTVWNDATVDLAWIFPDKEKSVSACQI</sequence>
<dbReference type="InterPro" id="IPR014883">
    <property type="entry name" value="VRR_NUC"/>
</dbReference>
<evidence type="ECO:0000256" key="1">
    <source>
        <dbReference type="ARBA" id="ARBA00022722"/>
    </source>
</evidence>
<comment type="cofactor">
    <cofactor evidence="5">
        <name>Mg(2+)</name>
        <dbReference type="ChEBI" id="CHEBI:18420"/>
    </cofactor>
    <cofactor evidence="5">
        <name>Mn(2+)</name>
        <dbReference type="ChEBI" id="CHEBI:29035"/>
    </cofactor>
</comment>
<evidence type="ECO:0000256" key="2">
    <source>
        <dbReference type="ARBA" id="ARBA00022723"/>
    </source>
</evidence>
<keyword evidence="2 5" id="KW-0479">Metal-binding</keyword>
<dbReference type="OrthoDB" id="76364at2759"/>
<dbReference type="GO" id="GO:0004528">
    <property type="term" value="F:phosphodiesterase I activity"/>
    <property type="evidence" value="ECO:0007669"/>
    <property type="project" value="UniProtKB-EC"/>
</dbReference>
<evidence type="ECO:0000313" key="7">
    <source>
        <dbReference type="EMBL" id="VDK26757.1"/>
    </source>
</evidence>
<dbReference type="InterPro" id="IPR033315">
    <property type="entry name" value="Fan1-like"/>
</dbReference>
<keyword evidence="5" id="KW-0464">Manganese</keyword>
<dbReference type="Proteomes" id="UP000267096">
    <property type="component" value="Unassembled WGS sequence"/>
</dbReference>
<comment type="catalytic activity">
    <reaction evidence="5">
        <text>Hydrolytically removes 5'-nucleotides successively from the 3'-hydroxy termini of 3'-hydroxy-terminated oligonucleotides.</text>
        <dbReference type="EC" id="3.1.4.1"/>
    </reaction>
</comment>
<keyword evidence="3 5" id="KW-0378">Hydrolase</keyword>
<reference evidence="7 8" key="1">
    <citation type="submission" date="2018-11" db="EMBL/GenBank/DDBJ databases">
        <authorList>
            <consortium name="Pathogen Informatics"/>
        </authorList>
    </citation>
    <scope>NUCLEOTIDE SEQUENCE [LARGE SCALE GENOMIC DNA]</scope>
</reference>
<dbReference type="GO" id="GO:0036297">
    <property type="term" value="P:interstrand cross-link repair"/>
    <property type="evidence" value="ECO:0007669"/>
    <property type="project" value="InterPro"/>
</dbReference>
<dbReference type="EMBL" id="UYRR01013356">
    <property type="protein sequence ID" value="VDK26757.1"/>
    <property type="molecule type" value="Genomic_DNA"/>
</dbReference>
<evidence type="ECO:0000256" key="4">
    <source>
        <dbReference type="ARBA" id="ARBA00022842"/>
    </source>
</evidence>
<keyword evidence="5" id="KW-0539">Nucleus</keyword>
<comment type="subcellular location">
    <subcellularLocation>
        <location evidence="5">Nucleus</location>
    </subcellularLocation>
</comment>
<keyword evidence="8" id="KW-1185">Reference proteome</keyword>
<dbReference type="GO" id="GO:0017108">
    <property type="term" value="F:5'-flap endonuclease activity"/>
    <property type="evidence" value="ECO:0007669"/>
    <property type="project" value="TreeGrafter"/>
</dbReference>
<evidence type="ECO:0000313" key="8">
    <source>
        <dbReference type="Proteomes" id="UP000267096"/>
    </source>
</evidence>
<keyword evidence="5" id="KW-0234">DNA repair</keyword>
<dbReference type="GO" id="GO:0005634">
    <property type="term" value="C:nucleus"/>
    <property type="evidence" value="ECO:0007669"/>
    <property type="project" value="UniProtKB-SubCell"/>
</dbReference>
<name>A0A3P6NZZ5_ANISI</name>
<proteinExistence type="inferred from homology"/>
<dbReference type="GO" id="GO:0008409">
    <property type="term" value="F:5'-3' exonuclease activity"/>
    <property type="evidence" value="ECO:0007669"/>
    <property type="project" value="TreeGrafter"/>
</dbReference>
<feature type="domain" description="VRR-NUC" evidence="6">
    <location>
        <begin position="47"/>
        <end position="106"/>
    </location>
</feature>
<keyword evidence="1 5" id="KW-0540">Nuclease</keyword>
<dbReference type="Pfam" id="PF08774">
    <property type="entry name" value="VRR_NUC"/>
    <property type="match status" value="1"/>
</dbReference>